<dbReference type="OrthoDB" id="9805159at2"/>
<dbReference type="SMART" id="SM00642">
    <property type="entry name" value="Aamy"/>
    <property type="match status" value="1"/>
</dbReference>
<dbReference type="InterPro" id="IPR006047">
    <property type="entry name" value="GH13_cat_dom"/>
</dbReference>
<accession>A0A285GX74</accession>
<feature type="domain" description="Glycosyl hydrolase family 13 catalytic" evidence="1">
    <location>
        <begin position="319"/>
        <end position="673"/>
    </location>
</feature>
<dbReference type="InterPro" id="IPR013780">
    <property type="entry name" value="Glyco_hydro_b"/>
</dbReference>
<evidence type="ECO:0000259" key="1">
    <source>
        <dbReference type="SMART" id="SM00642"/>
    </source>
</evidence>
<sequence length="765" mass="88989">MNKLIRLKYRKRVKEKYLFPNLYKLGYQTADIESDAKLLVEKGRRKVYINAEVLVRVEGLPGLVISVRAGNEELNQGVKMKMISYSRLLSPPAPILVMTNGLATKVYDTYTEQELAEIPSKDELKRYLINQEIDDKSKERYLNNLISSVSLWDESKKKSPYHTYNMRSFADISEKTVFNSKLFHNHNYVPNLPTIDDKVSIRVSTKSGLIDKVYLYYTIDGTLPQGKKGKEINGTCLELKRSYTEVNPADEELIDWWEAKIDAQKEGIRVRYIIEGYNSQKGISYFADNNDTLAEASNFSYLVQKYQTPQWAKEAIVYHIIIDRFCDGDPTNNYDLGLDPFSYQGGDLQGIIDKLDYIKKLGATAIWLSPLYEGLYYHGYHITDFLEIDKHFGDDKLLHKLIDRAHSKGLKIILDFVPNHCSNKHPFFIEAQQDKDSKYYNWFKFTNWPNQYDGFFGLKELPYINNDYPAARKYTIYEHLLKWLKIYDFDGLRMDYAYGLSHDFWTEFRMAIKEIKPEAYVFGEVWEGPGITNRFAGELDGCFDFSLVWSFRELFIYGSKSVSEFKDDLDYLDGFYEDEFILCRFLDNHDMGRFLWEAEDDKSRLKLAATCQFTLAGTQFIYYGTEVGLSQVNDCRDDNTGAIVYDHSRNFMLWGEEQDKELYNFYQSLCSARNNHLALSLGERDDLIVDDQRGIWAYIKSYGQEELLIILNCKEEEAEVEVNLSSYNLANSKKLRGLLNNREYSLIDGRVKLRVPKLTGAILGC</sequence>
<dbReference type="Gene3D" id="3.90.400.10">
    <property type="entry name" value="Oligo-1,6-glucosidase, Domain 2"/>
    <property type="match status" value="1"/>
</dbReference>
<dbReference type="InterPro" id="IPR013783">
    <property type="entry name" value="Ig-like_fold"/>
</dbReference>
<dbReference type="Gene3D" id="2.60.40.1180">
    <property type="entry name" value="Golgi alpha-mannosidase II"/>
    <property type="match status" value="1"/>
</dbReference>
<organism evidence="2 3">
    <name type="scientific">Orenia metallireducens</name>
    <dbReference type="NCBI Taxonomy" id="1413210"/>
    <lineage>
        <taxon>Bacteria</taxon>
        <taxon>Bacillati</taxon>
        <taxon>Bacillota</taxon>
        <taxon>Clostridia</taxon>
        <taxon>Halanaerobiales</taxon>
        <taxon>Halobacteroidaceae</taxon>
        <taxon>Orenia</taxon>
    </lineage>
</organism>
<reference evidence="3" key="1">
    <citation type="submission" date="2017-09" db="EMBL/GenBank/DDBJ databases">
        <authorList>
            <person name="Varghese N."/>
            <person name="Submissions S."/>
        </authorList>
    </citation>
    <scope>NUCLEOTIDE SEQUENCE [LARGE SCALE GENOMIC DNA]</scope>
    <source>
        <strain evidence="3">MSL47</strain>
    </source>
</reference>
<gene>
    <name evidence="2" type="ORF">SAMN06265827_111103</name>
</gene>
<dbReference type="EMBL" id="OBDZ01000011">
    <property type="protein sequence ID" value="SNY27883.1"/>
    <property type="molecule type" value="Genomic_DNA"/>
</dbReference>
<dbReference type="Gene3D" id="3.20.20.80">
    <property type="entry name" value="Glycosidases"/>
    <property type="match status" value="1"/>
</dbReference>
<keyword evidence="3" id="KW-1185">Reference proteome</keyword>
<name>A0A285GX74_9FIRM</name>
<dbReference type="Gene3D" id="2.60.40.10">
    <property type="entry name" value="Immunoglobulins"/>
    <property type="match status" value="1"/>
</dbReference>
<dbReference type="RefSeq" id="WP_097017765.1">
    <property type="nucleotide sequence ID" value="NZ_OBDZ01000011.1"/>
</dbReference>
<dbReference type="GO" id="GO:0016798">
    <property type="term" value="F:hydrolase activity, acting on glycosyl bonds"/>
    <property type="evidence" value="ECO:0007669"/>
    <property type="project" value="UniProtKB-KW"/>
</dbReference>
<dbReference type="AlphaFoldDB" id="A0A285GX74"/>
<dbReference type="Proteomes" id="UP000219573">
    <property type="component" value="Unassembled WGS sequence"/>
</dbReference>
<dbReference type="SUPFAM" id="SSF51445">
    <property type="entry name" value="(Trans)glycosidases"/>
    <property type="match status" value="1"/>
</dbReference>
<keyword evidence="2" id="KW-0326">Glycosidase</keyword>
<dbReference type="InterPro" id="IPR045857">
    <property type="entry name" value="O16G_dom_2"/>
</dbReference>
<evidence type="ECO:0000313" key="2">
    <source>
        <dbReference type="EMBL" id="SNY27883.1"/>
    </source>
</evidence>
<dbReference type="PANTHER" id="PTHR10357:SF199">
    <property type="entry name" value="ALPHA AMYLASE CATALYTIC REGION"/>
    <property type="match status" value="1"/>
</dbReference>
<dbReference type="PANTHER" id="PTHR10357">
    <property type="entry name" value="ALPHA-AMYLASE FAMILY MEMBER"/>
    <property type="match status" value="1"/>
</dbReference>
<dbReference type="Pfam" id="PF00128">
    <property type="entry name" value="Alpha-amylase"/>
    <property type="match status" value="1"/>
</dbReference>
<evidence type="ECO:0000313" key="3">
    <source>
        <dbReference type="Proteomes" id="UP000219573"/>
    </source>
</evidence>
<dbReference type="SUPFAM" id="SSF51011">
    <property type="entry name" value="Glycosyl hydrolase domain"/>
    <property type="match status" value="1"/>
</dbReference>
<dbReference type="InterPro" id="IPR017853">
    <property type="entry name" value="GH"/>
</dbReference>
<dbReference type="STRING" id="1413210.U472_02430"/>
<protein>
    <submittedName>
        <fullName evidence="2">Glycosidase</fullName>
    </submittedName>
</protein>
<keyword evidence="2" id="KW-0378">Hydrolase</keyword>
<proteinExistence type="predicted"/>
<dbReference type="GO" id="GO:0005975">
    <property type="term" value="P:carbohydrate metabolic process"/>
    <property type="evidence" value="ECO:0007669"/>
    <property type="project" value="InterPro"/>
</dbReference>